<dbReference type="Proteomes" id="UP000887222">
    <property type="component" value="Unassembled WGS sequence"/>
</dbReference>
<evidence type="ECO:0000313" key="3">
    <source>
        <dbReference type="EMBL" id="GIZ51116.1"/>
    </source>
</evidence>
<organism evidence="3 4">
    <name type="scientific">Noviherbaspirillum aridicola</name>
    <dbReference type="NCBI Taxonomy" id="2849687"/>
    <lineage>
        <taxon>Bacteria</taxon>
        <taxon>Pseudomonadati</taxon>
        <taxon>Pseudomonadota</taxon>
        <taxon>Betaproteobacteria</taxon>
        <taxon>Burkholderiales</taxon>
        <taxon>Oxalobacteraceae</taxon>
        <taxon>Noviherbaspirillum</taxon>
    </lineage>
</organism>
<keyword evidence="1" id="KW-1133">Transmembrane helix</keyword>
<accession>A0ABQ4Q246</accession>
<keyword evidence="1" id="KW-0472">Membrane</keyword>
<keyword evidence="4" id="KW-1185">Reference proteome</keyword>
<dbReference type="EMBL" id="BPMK01000004">
    <property type="protein sequence ID" value="GIZ51116.1"/>
    <property type="molecule type" value="Genomic_DNA"/>
</dbReference>
<protein>
    <submittedName>
        <fullName evidence="3">Uncharacterized protein</fullName>
    </submittedName>
</protein>
<comment type="caution">
    <text evidence="3">The sequence shown here is derived from an EMBL/GenBank/DDBJ whole genome shotgun (WGS) entry which is preliminary data.</text>
</comment>
<evidence type="ECO:0000313" key="4">
    <source>
        <dbReference type="Proteomes" id="UP000887222"/>
    </source>
</evidence>
<sequence length="498" mass="53579">MMSRFLRIAVGAAALTAANAFAASHVFLVQNSGWMEPFFADPASQYKPLVTELVMAVARPDDLMVLASFNQSQPGAPSPKALMSAKVTSDSKALRGSVSGALQNLEVGRKPNRTTLADTDLNEAVRTAIDQALGKKPGLVWLFTNNKNSPNNDQATAKRNREFYELIHRGQDIRKVLAFPLQMPVKSKSFQANGLMVYVFGIQEQGARDLDALVQSGAIQKIITESPARLKPLDADTVRLHPKGVFESPGVGFSMGQSGVLLADVNSDAKTPVAKVQWALENSIYPYTIAQAEVNASSVLAGERKPITVDKTVVTGLQPGKQTPLSSTLQLPVAQMPDTWSLEAISAAGRAFVLPGTLELDLTGQRLELSPQFRERMAQLFPGDPLPDLFIPPAEVKGSKISLPIQVRVNFGLMPLIALLAAAAAAILATVGALLLATKARSVKLVVDGQPRTVLTKARQVYPIHDAAGRKVAELKTQWFGKVRLTDIREGAQVRLGQ</sequence>
<dbReference type="RefSeq" id="WP_220807290.1">
    <property type="nucleotide sequence ID" value="NZ_BPMK01000004.1"/>
</dbReference>
<evidence type="ECO:0000256" key="2">
    <source>
        <dbReference type="SAM" id="SignalP"/>
    </source>
</evidence>
<reference evidence="3 4" key="1">
    <citation type="journal article" date="2022" name="Int. J. Syst. Evol. Microbiol.">
        <title>Noviherbaspirillum aridicola sp. nov., isolated from an arid soil in Pakistan.</title>
        <authorList>
            <person name="Khan I.U."/>
            <person name="Saqib M."/>
            <person name="Amin A."/>
            <person name="Hussain F."/>
            <person name="Li L."/>
            <person name="Liu Y.H."/>
            <person name="Fang B.Z."/>
            <person name="Ahmed I."/>
            <person name="Li W.J."/>
        </authorList>
    </citation>
    <scope>NUCLEOTIDE SEQUENCE [LARGE SCALE GENOMIC DNA]</scope>
    <source>
        <strain evidence="3 4">NCCP-691</strain>
    </source>
</reference>
<feature type="signal peptide" evidence="2">
    <location>
        <begin position="1"/>
        <end position="22"/>
    </location>
</feature>
<keyword evidence="1" id="KW-0812">Transmembrane</keyword>
<keyword evidence="2" id="KW-0732">Signal</keyword>
<proteinExistence type="predicted"/>
<evidence type="ECO:0000256" key="1">
    <source>
        <dbReference type="SAM" id="Phobius"/>
    </source>
</evidence>
<name>A0ABQ4Q246_9BURK</name>
<feature type="chain" id="PRO_5047282805" evidence="2">
    <location>
        <begin position="23"/>
        <end position="498"/>
    </location>
</feature>
<gene>
    <name evidence="3" type="ORF">NCCP691_11300</name>
</gene>
<feature type="transmembrane region" description="Helical" evidence="1">
    <location>
        <begin position="411"/>
        <end position="436"/>
    </location>
</feature>